<sequence length="70" mass="8005">MMRSKEGEQKDGAGRSDSSGHRPWRSTAAKVIRWHDRGLAVTGDEERAKEGKRVNNGSSELLRRRQRQDE</sequence>
<name>A0AAV0H4K5_9ROSI</name>
<evidence type="ECO:0000256" key="1">
    <source>
        <dbReference type="SAM" id="MobiDB-lite"/>
    </source>
</evidence>
<keyword evidence="3" id="KW-1185">Reference proteome</keyword>
<comment type="caution">
    <text evidence="2">The sequence shown here is derived from an EMBL/GenBank/DDBJ whole genome shotgun (WGS) entry which is preliminary data.</text>
</comment>
<feature type="region of interest" description="Disordered" evidence="1">
    <location>
        <begin position="1"/>
        <end position="30"/>
    </location>
</feature>
<dbReference type="AlphaFoldDB" id="A0AAV0H4K5"/>
<feature type="compositionally biased region" description="Basic and acidic residues" evidence="1">
    <location>
        <begin position="1"/>
        <end position="20"/>
    </location>
</feature>
<dbReference type="EMBL" id="CAMGYJ010000002">
    <property type="protein sequence ID" value="CAI0380215.1"/>
    <property type="molecule type" value="Genomic_DNA"/>
</dbReference>
<organism evidence="2 3">
    <name type="scientific">Linum tenue</name>
    <dbReference type="NCBI Taxonomy" id="586396"/>
    <lineage>
        <taxon>Eukaryota</taxon>
        <taxon>Viridiplantae</taxon>
        <taxon>Streptophyta</taxon>
        <taxon>Embryophyta</taxon>
        <taxon>Tracheophyta</taxon>
        <taxon>Spermatophyta</taxon>
        <taxon>Magnoliopsida</taxon>
        <taxon>eudicotyledons</taxon>
        <taxon>Gunneridae</taxon>
        <taxon>Pentapetalae</taxon>
        <taxon>rosids</taxon>
        <taxon>fabids</taxon>
        <taxon>Malpighiales</taxon>
        <taxon>Linaceae</taxon>
        <taxon>Linum</taxon>
    </lineage>
</organism>
<gene>
    <name evidence="2" type="ORF">LITE_LOCUS2574</name>
</gene>
<reference evidence="2" key="1">
    <citation type="submission" date="2022-08" db="EMBL/GenBank/DDBJ databases">
        <authorList>
            <person name="Gutierrez-Valencia J."/>
        </authorList>
    </citation>
    <scope>NUCLEOTIDE SEQUENCE</scope>
</reference>
<feature type="compositionally biased region" description="Basic and acidic residues" evidence="1">
    <location>
        <begin position="61"/>
        <end position="70"/>
    </location>
</feature>
<accession>A0AAV0H4K5</accession>
<evidence type="ECO:0000313" key="2">
    <source>
        <dbReference type="EMBL" id="CAI0380215.1"/>
    </source>
</evidence>
<protein>
    <submittedName>
        <fullName evidence="2">Uncharacterized protein</fullName>
    </submittedName>
</protein>
<dbReference type="Proteomes" id="UP001154282">
    <property type="component" value="Unassembled WGS sequence"/>
</dbReference>
<feature type="region of interest" description="Disordered" evidence="1">
    <location>
        <begin position="42"/>
        <end position="70"/>
    </location>
</feature>
<evidence type="ECO:0000313" key="3">
    <source>
        <dbReference type="Proteomes" id="UP001154282"/>
    </source>
</evidence>
<feature type="compositionally biased region" description="Basic and acidic residues" evidence="1">
    <location>
        <begin position="42"/>
        <end position="53"/>
    </location>
</feature>
<proteinExistence type="predicted"/>